<dbReference type="EMBL" id="JBFBVU010000020">
    <property type="protein sequence ID" value="MEV8467995.1"/>
    <property type="molecule type" value="Genomic_DNA"/>
</dbReference>
<dbReference type="PROSITE" id="PS00893">
    <property type="entry name" value="NUDIX_BOX"/>
    <property type="match status" value="1"/>
</dbReference>
<comment type="cofactor">
    <cofactor evidence="1">
        <name>Mn(2+)</name>
        <dbReference type="ChEBI" id="CHEBI:29035"/>
    </cofactor>
</comment>
<dbReference type="NCBIfam" id="NF001936">
    <property type="entry name" value="PRK00714.1-3"/>
    <property type="match status" value="1"/>
</dbReference>
<dbReference type="HAMAP" id="MF_00298">
    <property type="entry name" value="Nudix_RppH"/>
    <property type="match status" value="1"/>
</dbReference>
<dbReference type="CDD" id="cd03671">
    <property type="entry name" value="NUDIX_Ap4A_hydrolase_plant_like"/>
    <property type="match status" value="1"/>
</dbReference>
<evidence type="ECO:0000259" key="5">
    <source>
        <dbReference type="PROSITE" id="PS51462"/>
    </source>
</evidence>
<proteinExistence type="inferred from homology"/>
<dbReference type="PANTHER" id="PTHR11839:SF22">
    <property type="entry name" value="NUDIX HYDROLASE 26, CHLOROPLASTIC"/>
    <property type="match status" value="1"/>
</dbReference>
<dbReference type="InterPro" id="IPR020476">
    <property type="entry name" value="Nudix_hydrolase"/>
</dbReference>
<dbReference type="InterPro" id="IPR015797">
    <property type="entry name" value="NUDIX_hydrolase-like_dom_sf"/>
</dbReference>
<dbReference type="InterPro" id="IPR022927">
    <property type="entry name" value="RppH"/>
</dbReference>
<accession>A0ABV3L8T3</accession>
<name>A0ABV3L8T3_9RHOB</name>
<dbReference type="Pfam" id="PF00293">
    <property type="entry name" value="NUDIX"/>
    <property type="match status" value="1"/>
</dbReference>
<comment type="cofactor">
    <cofactor evidence="2">
        <name>Mg(2+)</name>
        <dbReference type="ChEBI" id="CHEBI:18420"/>
    </cofactor>
</comment>
<dbReference type="GO" id="GO:0016787">
    <property type="term" value="F:hydrolase activity"/>
    <property type="evidence" value="ECO:0007669"/>
    <property type="project" value="UniProtKB-KW"/>
</dbReference>
<keyword evidence="3 4" id="KW-0378">Hydrolase</keyword>
<dbReference type="NCBIfam" id="NF001938">
    <property type="entry name" value="PRK00714.1-5"/>
    <property type="match status" value="1"/>
</dbReference>
<dbReference type="InterPro" id="IPR020084">
    <property type="entry name" value="NUDIX_hydrolase_CS"/>
</dbReference>
<dbReference type="InterPro" id="IPR000086">
    <property type="entry name" value="NUDIX_hydrolase_dom"/>
</dbReference>
<dbReference type="PROSITE" id="PS51462">
    <property type="entry name" value="NUDIX"/>
    <property type="match status" value="1"/>
</dbReference>
<evidence type="ECO:0000313" key="7">
    <source>
        <dbReference type="Proteomes" id="UP001553161"/>
    </source>
</evidence>
<comment type="similarity">
    <text evidence="4">Belongs to the Nudix hydrolase family. RppH subfamily.</text>
</comment>
<protein>
    <recommendedName>
        <fullName evidence="4">RNA pyrophosphohydrolase</fullName>
        <ecNumber evidence="4">3.6.1.-</ecNumber>
    </recommendedName>
    <alternativeName>
        <fullName evidence="4">(Di)nucleoside polyphosphate hydrolase</fullName>
    </alternativeName>
</protein>
<gene>
    <name evidence="4" type="primary">rppH</name>
    <name evidence="4" type="synonym">nudH</name>
    <name evidence="6" type="ORF">AB0T83_14555</name>
</gene>
<feature type="short sequence motif" description="Nudix box" evidence="4">
    <location>
        <begin position="43"/>
        <end position="64"/>
    </location>
</feature>
<comment type="caution">
    <text evidence="6">The sequence shown here is derived from an EMBL/GenBank/DDBJ whole genome shotgun (WGS) entry which is preliminary data.</text>
</comment>
<reference evidence="6 7" key="1">
    <citation type="submission" date="2024-07" db="EMBL/GenBank/DDBJ databases">
        <authorList>
            <person name="Kang M."/>
        </authorList>
    </citation>
    <scope>NUCLEOTIDE SEQUENCE [LARGE SCALE GENOMIC DNA]</scope>
    <source>
        <strain evidence="6 7">DFM31</strain>
    </source>
</reference>
<evidence type="ECO:0000256" key="1">
    <source>
        <dbReference type="ARBA" id="ARBA00001936"/>
    </source>
</evidence>
<keyword evidence="7" id="KW-1185">Reference proteome</keyword>
<dbReference type="PANTHER" id="PTHR11839">
    <property type="entry name" value="UDP/ADP-SUGAR PYROPHOSPHATASE"/>
    <property type="match status" value="1"/>
</dbReference>
<dbReference type="SUPFAM" id="SSF55811">
    <property type="entry name" value="Nudix"/>
    <property type="match status" value="1"/>
</dbReference>
<dbReference type="PRINTS" id="PR00502">
    <property type="entry name" value="NUDIXFAMILY"/>
</dbReference>
<evidence type="ECO:0000313" key="6">
    <source>
        <dbReference type="EMBL" id="MEV8467995.1"/>
    </source>
</evidence>
<dbReference type="Proteomes" id="UP001553161">
    <property type="component" value="Unassembled WGS sequence"/>
</dbReference>
<dbReference type="EC" id="3.6.1.-" evidence="4"/>
<evidence type="ECO:0000256" key="3">
    <source>
        <dbReference type="ARBA" id="ARBA00022801"/>
    </source>
</evidence>
<dbReference type="NCBIfam" id="NF001937">
    <property type="entry name" value="PRK00714.1-4"/>
    <property type="match status" value="1"/>
</dbReference>
<evidence type="ECO:0000256" key="2">
    <source>
        <dbReference type="ARBA" id="ARBA00001946"/>
    </source>
</evidence>
<sequence>MTPDEISALPYRPCVGIVLANRAGHVFAAQRIDTANAWQLPQGGIDEDEDPREAALRELQEETGISPKSVTIEAQTDDWISYDLPQELVGKIWKGRFRGQKQLWFLMRFQGADSDICIDTEHPEFSDWQWMQPGDIIDNIVPFKRATYVQVFNAFRNAL</sequence>
<feature type="domain" description="Nudix hydrolase" evidence="5">
    <location>
        <begin position="10"/>
        <end position="153"/>
    </location>
</feature>
<dbReference type="RefSeq" id="WP_366193939.1">
    <property type="nucleotide sequence ID" value="NZ_JBFBVU010000020.1"/>
</dbReference>
<evidence type="ECO:0000256" key="4">
    <source>
        <dbReference type="HAMAP-Rule" id="MF_00298"/>
    </source>
</evidence>
<organism evidence="6 7">
    <name type="scientific">Meridianimarinicoccus marinus</name>
    <dbReference type="NCBI Taxonomy" id="3231483"/>
    <lineage>
        <taxon>Bacteria</taxon>
        <taxon>Pseudomonadati</taxon>
        <taxon>Pseudomonadota</taxon>
        <taxon>Alphaproteobacteria</taxon>
        <taxon>Rhodobacterales</taxon>
        <taxon>Paracoccaceae</taxon>
        <taxon>Meridianimarinicoccus</taxon>
    </lineage>
</organism>
<comment type="cofactor">
    <cofactor evidence="4">
        <name>a divalent metal cation</name>
        <dbReference type="ChEBI" id="CHEBI:60240"/>
    </cofactor>
</comment>
<comment type="function">
    <text evidence="4">Accelerates the degradation of transcripts by removing pyrophosphate from the 5'-end of triphosphorylated RNA, leading to a more labile monophosphorylated state that can stimulate subsequent ribonuclease cleavage.</text>
</comment>
<dbReference type="Gene3D" id="3.90.79.10">
    <property type="entry name" value="Nucleoside Triphosphate Pyrophosphohydrolase"/>
    <property type="match status" value="1"/>
</dbReference>